<dbReference type="Proteomes" id="UP000199069">
    <property type="component" value="Unassembled WGS sequence"/>
</dbReference>
<proteinExistence type="predicted"/>
<accession>A0A0K3CI97</accession>
<evidence type="ECO:0000313" key="1">
    <source>
        <dbReference type="EMBL" id="CTR08347.1"/>
    </source>
</evidence>
<protein>
    <submittedName>
        <fullName evidence="1">Uncharacterized protein</fullName>
    </submittedName>
</protein>
<name>A0A0K3CI97_RHOTO</name>
<dbReference type="EMBL" id="CWKI01000008">
    <property type="protein sequence ID" value="CTR08347.1"/>
    <property type="molecule type" value="Genomic_DNA"/>
</dbReference>
<dbReference type="AlphaFoldDB" id="A0A0K3CI97"/>
<sequence length="150" mass="15775">MPPTGYPTQPARLCQLDSLPPAHATSPPRVRVVGRIVGLLPAHSLALLADGSSAVLVDLSLAVLYGQTPPPRLKDRLMVTGEMVALSDPLPIPDLSIPLASTSNPPSVDPCVVLRAERIQECEELDMEGWRKAVEVVQARLAGMGGGMAG</sequence>
<evidence type="ECO:0000313" key="2">
    <source>
        <dbReference type="Proteomes" id="UP000199069"/>
    </source>
</evidence>
<dbReference type="OMA" id="DLDIWNK"/>
<reference evidence="1 2" key="1">
    <citation type="submission" date="2015-07" db="EMBL/GenBank/DDBJ databases">
        <authorList>
            <person name="Cajimat M.N.B."/>
            <person name="Milazzo M.L."/>
            <person name="Fulhorst C.F."/>
        </authorList>
    </citation>
    <scope>NUCLEOTIDE SEQUENCE [LARGE SCALE GENOMIC DNA]</scope>
    <source>
        <strain evidence="1">Single colony</strain>
    </source>
</reference>
<keyword evidence="2" id="KW-1185">Reference proteome</keyword>
<gene>
    <name evidence="1" type="primary">FGENESH: predicted gene_8.63</name>
    <name evidence="1" type="ORF">BN2166_0042080</name>
</gene>
<organism evidence="1 2">
    <name type="scientific">Rhodotorula toruloides</name>
    <name type="common">Yeast</name>
    <name type="synonym">Rhodosporidium toruloides</name>
    <dbReference type="NCBI Taxonomy" id="5286"/>
    <lineage>
        <taxon>Eukaryota</taxon>
        <taxon>Fungi</taxon>
        <taxon>Dikarya</taxon>
        <taxon>Basidiomycota</taxon>
        <taxon>Pucciniomycotina</taxon>
        <taxon>Microbotryomycetes</taxon>
        <taxon>Sporidiobolales</taxon>
        <taxon>Sporidiobolaceae</taxon>
        <taxon>Rhodotorula</taxon>
    </lineage>
</organism>